<comment type="subcellular location">
    <subcellularLocation>
        <location evidence="1">Cytoplasm</location>
        <location evidence="1">Cytoskeleton</location>
    </subcellularLocation>
</comment>
<dbReference type="InterPro" id="IPR032675">
    <property type="entry name" value="LRR_dom_sf"/>
</dbReference>
<reference evidence="5" key="1">
    <citation type="journal article" date="2012" name="PLoS Negl. Trop. Dis.">
        <title>A systematically improved high quality genome and transcriptome of the human blood fluke Schistosoma mansoni.</title>
        <authorList>
            <person name="Protasio A.V."/>
            <person name="Tsai I.J."/>
            <person name="Babbage A."/>
            <person name="Nichol S."/>
            <person name="Hunt M."/>
            <person name="Aslett M.A."/>
            <person name="De Silva N."/>
            <person name="Velarde G.S."/>
            <person name="Anderson T.J."/>
            <person name="Clark R.C."/>
            <person name="Davidson C."/>
            <person name="Dillon G.P."/>
            <person name="Holroyd N.E."/>
            <person name="LoVerde P.T."/>
            <person name="Lloyd C."/>
            <person name="McQuillan J."/>
            <person name="Oliveira G."/>
            <person name="Otto T.D."/>
            <person name="Parker-Manuel S.J."/>
            <person name="Quail M.A."/>
            <person name="Wilson R.A."/>
            <person name="Zerlotini A."/>
            <person name="Dunne D.W."/>
            <person name="Berriman M."/>
        </authorList>
    </citation>
    <scope>NUCLEOTIDE SEQUENCE [LARGE SCALE GENOMIC DNA]</scope>
    <source>
        <strain evidence="5">Puerto Rican</strain>
    </source>
</reference>
<dbReference type="PANTHER" id="PTHR24107:SF20">
    <property type="entry name" value="DYNEIN REGULATORY COMPLEX SUBUNIT 5"/>
    <property type="match status" value="1"/>
</dbReference>
<evidence type="ECO:0000256" key="4">
    <source>
        <dbReference type="SAM" id="MobiDB-lite"/>
    </source>
</evidence>
<dbReference type="InParanoid" id="A0A5K4F095"/>
<dbReference type="STRING" id="6183.A0A5K4F095"/>
<dbReference type="Pfam" id="PF13516">
    <property type="entry name" value="LRR_6"/>
    <property type="match status" value="4"/>
</dbReference>
<keyword evidence="3" id="KW-0206">Cytoskeleton</keyword>
<evidence type="ECO:0000256" key="2">
    <source>
        <dbReference type="ARBA" id="ARBA00022490"/>
    </source>
</evidence>
<feature type="region of interest" description="Disordered" evidence="4">
    <location>
        <begin position="215"/>
        <end position="236"/>
    </location>
</feature>
<dbReference type="InterPro" id="IPR052410">
    <property type="entry name" value="DRC5"/>
</dbReference>
<dbReference type="PANTHER" id="PTHR24107">
    <property type="entry name" value="YNEIN REGULATORY COMPLEX SUBUNIT 5"/>
    <property type="match status" value="1"/>
</dbReference>
<reference evidence="6" key="2">
    <citation type="submission" date="2019-11" db="UniProtKB">
        <authorList>
            <consortium name="WormBaseParasite"/>
        </authorList>
    </citation>
    <scope>IDENTIFICATION</scope>
    <source>
        <strain evidence="6">Puerto Rican</strain>
    </source>
</reference>
<dbReference type="SUPFAM" id="SSF52047">
    <property type="entry name" value="RNI-like"/>
    <property type="match status" value="1"/>
</dbReference>
<dbReference type="FunCoup" id="A0A5K4F095">
    <property type="interactions" value="13"/>
</dbReference>
<dbReference type="InterPro" id="IPR001611">
    <property type="entry name" value="Leu-rich_rpt"/>
</dbReference>
<feature type="region of interest" description="Disordered" evidence="4">
    <location>
        <begin position="1"/>
        <end position="20"/>
    </location>
</feature>
<protein>
    <submittedName>
        <fullName evidence="6">Dynein regulatory complex subunit 5</fullName>
    </submittedName>
</protein>
<dbReference type="WBParaSite" id="Smp_244670.1">
    <property type="protein sequence ID" value="Smp_244670.1"/>
    <property type="gene ID" value="Smp_244670"/>
</dbReference>
<proteinExistence type="predicted"/>
<accession>A0A5K4F095</accession>
<sequence>MAEDEKGDSQTQDDTDSMVNQQVVKKEIFTSPVNTVSKMQSEMPILDELINLKSPSKTKEKFENYTSDRRIMRRIVAEDPNYNLTIVPTLVDLCLKQCIENFEYNPIPFMYLNEKQKRQLLDCLPTNLSLKVTSHIIDDDSYWTRCCYAKWSIIDITYYDGSWKRAYFERLLEEIIETFVPGTTYAPHLYECVNYAAPYVQRLNIRQLLPPLKQKNKQKKLDDDSGTESESEQSNISIQMDHLDLSPILKKLSNLKELNLTYTVKDCGMNFEWSLYQFTLNDCLNLSNAIQQHSNLKVSHVSSEQCRLLATHLQNHPTLECLDLSHNAIGYRGIRALSKLLTGKCQLKSLNLTNNHLKSTSGLALAYALSQSDCLLVQLNLRMNKLQDDGGIALAKALIQNSTLKELNLAVNDLHENTATYFGHALTQNNTLTHLDLSNNQIGVAGSKKLQDGIDQNSSLIHLDLRFTGSSQEAEYAISQRIEMNQAMTCKLQQEFFDTHQCIPCEITSVARQQRPIVELCGEIPFTSLRI</sequence>
<feature type="compositionally biased region" description="Acidic residues" evidence="4">
    <location>
        <begin position="1"/>
        <end position="16"/>
    </location>
</feature>
<keyword evidence="2" id="KW-0963">Cytoplasm</keyword>
<evidence type="ECO:0000313" key="6">
    <source>
        <dbReference type="WBParaSite" id="Smp_244670.1"/>
    </source>
</evidence>
<dbReference type="GO" id="GO:0005856">
    <property type="term" value="C:cytoskeleton"/>
    <property type="evidence" value="ECO:0007669"/>
    <property type="project" value="UniProtKB-SubCell"/>
</dbReference>
<evidence type="ECO:0000313" key="5">
    <source>
        <dbReference type="Proteomes" id="UP000008854"/>
    </source>
</evidence>
<evidence type="ECO:0000256" key="1">
    <source>
        <dbReference type="ARBA" id="ARBA00004245"/>
    </source>
</evidence>
<dbReference type="SMART" id="SM00368">
    <property type="entry name" value="LRR_RI"/>
    <property type="match status" value="5"/>
</dbReference>
<name>A0A5K4F095_SCHMA</name>
<evidence type="ECO:0000256" key="3">
    <source>
        <dbReference type="ARBA" id="ARBA00023212"/>
    </source>
</evidence>
<keyword evidence="5" id="KW-1185">Reference proteome</keyword>
<organism evidence="5 6">
    <name type="scientific">Schistosoma mansoni</name>
    <name type="common">Blood fluke</name>
    <dbReference type="NCBI Taxonomy" id="6183"/>
    <lineage>
        <taxon>Eukaryota</taxon>
        <taxon>Metazoa</taxon>
        <taxon>Spiralia</taxon>
        <taxon>Lophotrochozoa</taxon>
        <taxon>Platyhelminthes</taxon>
        <taxon>Trematoda</taxon>
        <taxon>Digenea</taxon>
        <taxon>Strigeidida</taxon>
        <taxon>Schistosomatoidea</taxon>
        <taxon>Schistosomatidae</taxon>
        <taxon>Schistosoma</taxon>
    </lineage>
</organism>
<dbReference type="AlphaFoldDB" id="A0A5K4F095"/>
<dbReference type="PROSITE" id="PS51450">
    <property type="entry name" value="LRR"/>
    <property type="match status" value="1"/>
</dbReference>
<dbReference type="Proteomes" id="UP000008854">
    <property type="component" value="Unassembled WGS sequence"/>
</dbReference>
<dbReference type="Gene3D" id="3.80.10.10">
    <property type="entry name" value="Ribonuclease Inhibitor"/>
    <property type="match status" value="2"/>
</dbReference>